<proteinExistence type="predicted"/>
<dbReference type="PANTHER" id="PTHR43689:SF8">
    <property type="entry name" value="ALPHA_BETA-HYDROLASES SUPERFAMILY PROTEIN"/>
    <property type="match status" value="1"/>
</dbReference>
<dbReference type="InterPro" id="IPR000073">
    <property type="entry name" value="AB_hydrolase_1"/>
</dbReference>
<keyword evidence="3" id="KW-1185">Reference proteome</keyword>
<evidence type="ECO:0000313" key="2">
    <source>
        <dbReference type="EMBL" id="MEM5448513.1"/>
    </source>
</evidence>
<comment type="caution">
    <text evidence="2">The sequence shown here is derived from an EMBL/GenBank/DDBJ whole genome shotgun (WGS) entry which is preliminary data.</text>
</comment>
<feature type="domain" description="AB hydrolase-1" evidence="1">
    <location>
        <begin position="23"/>
        <end position="243"/>
    </location>
</feature>
<dbReference type="Gene3D" id="3.40.50.1820">
    <property type="entry name" value="alpha/beta hydrolase"/>
    <property type="match status" value="1"/>
</dbReference>
<name>A0ABU9SAW4_9BURK</name>
<keyword evidence="2" id="KW-0378">Hydrolase</keyword>
<dbReference type="RefSeq" id="WP_406952285.1">
    <property type="nucleotide sequence ID" value="NZ_JAYMRW010000005.1"/>
</dbReference>
<reference evidence="2 3" key="1">
    <citation type="submission" date="2024-01" db="EMBL/GenBank/DDBJ databases">
        <title>The diversity of rhizobia nodulating Mimosa spp. in eleven states of Brazil covering several biomes is determined by host plant, location, and edaphic factors.</title>
        <authorList>
            <person name="Rouws L."/>
            <person name="Barauna A."/>
            <person name="Beukes C."/>
            <person name="De Faria S.M."/>
            <person name="Gross E."/>
            <person name="Dos Reis Junior F.B."/>
            <person name="Simon M."/>
            <person name="Maluk M."/>
            <person name="Odee D.W."/>
            <person name="Kenicer G."/>
            <person name="Young J.P.W."/>
            <person name="Reis V.M."/>
            <person name="Zilli J."/>
            <person name="James E.K."/>
        </authorList>
    </citation>
    <scope>NUCLEOTIDE SEQUENCE [LARGE SCALE GENOMIC DNA]</scope>
    <source>
        <strain evidence="2 3">JPY164</strain>
    </source>
</reference>
<dbReference type="EMBL" id="JAYMRW010000005">
    <property type="protein sequence ID" value="MEM5448513.1"/>
    <property type="molecule type" value="Genomic_DNA"/>
</dbReference>
<dbReference type="SUPFAM" id="SSF53474">
    <property type="entry name" value="alpha/beta-Hydrolases"/>
    <property type="match status" value="1"/>
</dbReference>
<gene>
    <name evidence="2" type="ORF">VSR33_13575</name>
</gene>
<sequence length="265" mass="28383">MEEKQYSGPGQMVIQERGSGPRVVFVHGGGLGGAMAWQEQWPLGDTWRLVMPARPGYGASPWRGDEDFERDASYLADLLESGDHVVAHSYGAAVAMLAVAKDVSRVASLTLIESGTSDIAKEDARVTAFHYATLGLAAHPPADDETYLRTLFRILEPSRALPDPLPAPLSAFAGRLRHFRSPSEAVVPVHELATAPFPKLHVSGGHSEAYEGITDALASQLGGERVVIAGAGHAPQRTGEPFNAVLRRFLGGETPSSGSRRHNFN</sequence>
<dbReference type="Pfam" id="PF12697">
    <property type="entry name" value="Abhydrolase_6"/>
    <property type="match status" value="1"/>
</dbReference>
<protein>
    <submittedName>
        <fullName evidence="2">Alpha/beta hydrolase</fullName>
    </submittedName>
</protein>
<dbReference type="Proteomes" id="UP001390669">
    <property type="component" value="Unassembled WGS sequence"/>
</dbReference>
<dbReference type="InterPro" id="IPR029058">
    <property type="entry name" value="AB_hydrolase_fold"/>
</dbReference>
<dbReference type="GO" id="GO:0016787">
    <property type="term" value="F:hydrolase activity"/>
    <property type="evidence" value="ECO:0007669"/>
    <property type="project" value="UniProtKB-KW"/>
</dbReference>
<dbReference type="PANTHER" id="PTHR43689">
    <property type="entry name" value="HYDROLASE"/>
    <property type="match status" value="1"/>
</dbReference>
<accession>A0ABU9SAW4</accession>
<organism evidence="2 3">
    <name type="scientific">Paraburkholderia guartelaensis</name>
    <dbReference type="NCBI Taxonomy" id="2546446"/>
    <lineage>
        <taxon>Bacteria</taxon>
        <taxon>Pseudomonadati</taxon>
        <taxon>Pseudomonadota</taxon>
        <taxon>Betaproteobacteria</taxon>
        <taxon>Burkholderiales</taxon>
        <taxon>Burkholderiaceae</taxon>
        <taxon>Paraburkholderia</taxon>
    </lineage>
</organism>
<evidence type="ECO:0000259" key="1">
    <source>
        <dbReference type="Pfam" id="PF12697"/>
    </source>
</evidence>
<evidence type="ECO:0000313" key="3">
    <source>
        <dbReference type="Proteomes" id="UP001390669"/>
    </source>
</evidence>